<keyword evidence="2" id="KW-1185">Reference proteome</keyword>
<protein>
    <submittedName>
        <fullName evidence="1">Uncharacterized protein</fullName>
    </submittedName>
</protein>
<organism evidence="1 2">
    <name type="scientific">Portunus trituberculatus</name>
    <name type="common">Swimming crab</name>
    <name type="synonym">Neptunus trituberculatus</name>
    <dbReference type="NCBI Taxonomy" id="210409"/>
    <lineage>
        <taxon>Eukaryota</taxon>
        <taxon>Metazoa</taxon>
        <taxon>Ecdysozoa</taxon>
        <taxon>Arthropoda</taxon>
        <taxon>Crustacea</taxon>
        <taxon>Multicrustacea</taxon>
        <taxon>Malacostraca</taxon>
        <taxon>Eumalacostraca</taxon>
        <taxon>Eucarida</taxon>
        <taxon>Decapoda</taxon>
        <taxon>Pleocyemata</taxon>
        <taxon>Brachyura</taxon>
        <taxon>Eubrachyura</taxon>
        <taxon>Portunoidea</taxon>
        <taxon>Portunidae</taxon>
        <taxon>Portuninae</taxon>
        <taxon>Portunus</taxon>
    </lineage>
</organism>
<dbReference type="EMBL" id="VSRR010037686">
    <property type="protein sequence ID" value="MPC73858.1"/>
    <property type="molecule type" value="Genomic_DNA"/>
</dbReference>
<sequence length="84" mass="9190">MKIARASSVPGSVSMITLVAAILNNRRHTLSLLLLNGEGKIQSTDHEQKQELDSKSSTVKYCTVTMSQGDILYNHTPLQCDVMA</sequence>
<accession>A0A5B7HYS9</accession>
<evidence type="ECO:0000313" key="1">
    <source>
        <dbReference type="EMBL" id="MPC73858.1"/>
    </source>
</evidence>
<dbReference type="AlphaFoldDB" id="A0A5B7HYS9"/>
<reference evidence="1 2" key="1">
    <citation type="submission" date="2019-05" db="EMBL/GenBank/DDBJ databases">
        <title>Another draft genome of Portunus trituberculatus and its Hox gene families provides insights of decapod evolution.</title>
        <authorList>
            <person name="Jeong J.-H."/>
            <person name="Song I."/>
            <person name="Kim S."/>
            <person name="Choi T."/>
            <person name="Kim D."/>
            <person name="Ryu S."/>
            <person name="Kim W."/>
        </authorList>
    </citation>
    <scope>NUCLEOTIDE SEQUENCE [LARGE SCALE GENOMIC DNA]</scope>
    <source>
        <tissue evidence="1">Muscle</tissue>
    </source>
</reference>
<name>A0A5B7HYS9_PORTR</name>
<gene>
    <name evidence="1" type="ORF">E2C01_068197</name>
</gene>
<evidence type="ECO:0000313" key="2">
    <source>
        <dbReference type="Proteomes" id="UP000324222"/>
    </source>
</evidence>
<proteinExistence type="predicted"/>
<comment type="caution">
    <text evidence="1">The sequence shown here is derived from an EMBL/GenBank/DDBJ whole genome shotgun (WGS) entry which is preliminary data.</text>
</comment>
<dbReference type="Proteomes" id="UP000324222">
    <property type="component" value="Unassembled WGS sequence"/>
</dbReference>